<dbReference type="OrthoDB" id="4360910at2759"/>
<name>A0A2S4PPJ7_9PEZI</name>
<dbReference type="GO" id="GO:0043139">
    <property type="term" value="F:5'-3' DNA helicase activity"/>
    <property type="evidence" value="ECO:0007669"/>
    <property type="project" value="UniProtKB-EC"/>
</dbReference>
<keyword evidence="1" id="KW-0347">Helicase</keyword>
<evidence type="ECO:0000259" key="2">
    <source>
        <dbReference type="Pfam" id="PF05970"/>
    </source>
</evidence>
<keyword evidence="1" id="KW-0227">DNA damage</keyword>
<dbReference type="GO" id="GO:0000723">
    <property type="term" value="P:telomere maintenance"/>
    <property type="evidence" value="ECO:0007669"/>
    <property type="project" value="InterPro"/>
</dbReference>
<comment type="caution">
    <text evidence="3">The sequence shown here is derived from an EMBL/GenBank/DDBJ whole genome shotgun (WGS) entry which is preliminary data.</text>
</comment>
<gene>
    <name evidence="3" type="ORF">EPUL_005244</name>
</gene>
<dbReference type="EC" id="5.6.2.3" evidence="1"/>
<comment type="catalytic activity">
    <reaction evidence="1">
        <text>ATP + H2O = ADP + phosphate + H(+)</text>
        <dbReference type="Rhea" id="RHEA:13065"/>
        <dbReference type="ChEBI" id="CHEBI:15377"/>
        <dbReference type="ChEBI" id="CHEBI:15378"/>
        <dbReference type="ChEBI" id="CHEBI:30616"/>
        <dbReference type="ChEBI" id="CHEBI:43474"/>
        <dbReference type="ChEBI" id="CHEBI:456216"/>
        <dbReference type="EC" id="5.6.2.3"/>
    </reaction>
</comment>
<keyword evidence="4" id="KW-1185">Reference proteome</keyword>
<comment type="similarity">
    <text evidence="1">Belongs to the helicase family.</text>
</comment>
<keyword evidence="1" id="KW-0233">DNA recombination</keyword>
<dbReference type="Pfam" id="PF05970">
    <property type="entry name" value="PIF1"/>
    <property type="match status" value="1"/>
</dbReference>
<protein>
    <recommendedName>
        <fullName evidence="1">ATP-dependent DNA helicase</fullName>
        <ecNumber evidence="1">5.6.2.3</ecNumber>
    </recommendedName>
</protein>
<dbReference type="PANTHER" id="PTHR10492">
    <property type="match status" value="1"/>
</dbReference>
<organism evidence="3 4">
    <name type="scientific">Erysiphe pulchra</name>
    <dbReference type="NCBI Taxonomy" id="225359"/>
    <lineage>
        <taxon>Eukaryota</taxon>
        <taxon>Fungi</taxon>
        <taxon>Dikarya</taxon>
        <taxon>Ascomycota</taxon>
        <taxon>Pezizomycotina</taxon>
        <taxon>Leotiomycetes</taxon>
        <taxon>Erysiphales</taxon>
        <taxon>Erysiphaceae</taxon>
        <taxon>Erysiphe</taxon>
    </lineage>
</organism>
<dbReference type="GO" id="GO:0016887">
    <property type="term" value="F:ATP hydrolysis activity"/>
    <property type="evidence" value="ECO:0007669"/>
    <property type="project" value="RHEA"/>
</dbReference>
<evidence type="ECO:0000313" key="4">
    <source>
        <dbReference type="Proteomes" id="UP000237438"/>
    </source>
</evidence>
<dbReference type="EMBL" id="PEDP01001254">
    <property type="protein sequence ID" value="POS83963.1"/>
    <property type="molecule type" value="Genomic_DNA"/>
</dbReference>
<accession>A0A2S4PPJ7</accession>
<reference evidence="3 4" key="1">
    <citation type="submission" date="2017-10" db="EMBL/GenBank/DDBJ databases">
        <title>Development of genomic resources for the powdery mildew, Erysiphe pulchra.</title>
        <authorList>
            <person name="Wadl P.A."/>
            <person name="Mack B.M."/>
            <person name="Moore G."/>
            <person name="Beltz S.B."/>
        </authorList>
    </citation>
    <scope>NUCLEOTIDE SEQUENCE [LARGE SCALE GENOMIC DNA]</scope>
    <source>
        <strain evidence="3">Cflorida</strain>
    </source>
</reference>
<dbReference type="Gene3D" id="3.40.50.300">
    <property type="entry name" value="P-loop containing nucleotide triphosphate hydrolases"/>
    <property type="match status" value="1"/>
</dbReference>
<dbReference type="InterPro" id="IPR027417">
    <property type="entry name" value="P-loop_NTPase"/>
</dbReference>
<evidence type="ECO:0000313" key="3">
    <source>
        <dbReference type="EMBL" id="POS83963.1"/>
    </source>
</evidence>
<sequence length="377" mass="42095">MPTNYPALAEIVKSHLTHSRVVLAFQILRVYEMEDARKSIQSGTEDSYPEYARPNNGVTWMNAYGWFTLENRWLVPYNPYPTMKFNSHINVEVARGVHAINGSRPNTFFVQGPAGTGKTFLYKTLCSYYRSQCKIVLCVASSGISALLPNGKAAHSMFQIPIECTDESTCCISGQSHLASLIKNTALIILDEVTMQLKKIFGAVHRTLQDLTAADNSVFRDCAILTSRNYDVDRFNREIAQLRTIESHEYFAVDQVHSDEAGQITDYPTEYLQSLAGSGLPHGALKFQMGMPVMLLPLRPSYSMTSKKSQGQTLQRGGVDLSVSVFKNGQFYAALSRETDVNNLIVLLPNGTRSSNTVVYSELLLQPIITRQEEIQL</sequence>
<proteinExistence type="inferred from homology"/>
<dbReference type="GO" id="GO:0006281">
    <property type="term" value="P:DNA repair"/>
    <property type="evidence" value="ECO:0007669"/>
    <property type="project" value="UniProtKB-KW"/>
</dbReference>
<keyword evidence="1" id="KW-0547">Nucleotide-binding</keyword>
<dbReference type="PANTHER" id="PTHR10492:SF57">
    <property type="entry name" value="ATP-DEPENDENT DNA HELICASE"/>
    <property type="match status" value="1"/>
</dbReference>
<dbReference type="GO" id="GO:0005524">
    <property type="term" value="F:ATP binding"/>
    <property type="evidence" value="ECO:0007669"/>
    <property type="project" value="UniProtKB-KW"/>
</dbReference>
<comment type="cofactor">
    <cofactor evidence="1">
        <name>Mg(2+)</name>
        <dbReference type="ChEBI" id="CHEBI:18420"/>
    </cofactor>
</comment>
<keyword evidence="1" id="KW-0234">DNA repair</keyword>
<dbReference type="AlphaFoldDB" id="A0A2S4PPJ7"/>
<keyword evidence="1" id="KW-0067">ATP-binding</keyword>
<feature type="domain" description="DNA helicase Pif1-like DEAD-box helicase" evidence="2">
    <location>
        <begin position="98"/>
        <end position="216"/>
    </location>
</feature>
<dbReference type="Proteomes" id="UP000237438">
    <property type="component" value="Unassembled WGS sequence"/>
</dbReference>
<dbReference type="InterPro" id="IPR010285">
    <property type="entry name" value="DNA_helicase_pif1-like_DEAD"/>
</dbReference>
<dbReference type="SUPFAM" id="SSF52540">
    <property type="entry name" value="P-loop containing nucleoside triphosphate hydrolases"/>
    <property type="match status" value="2"/>
</dbReference>
<keyword evidence="1" id="KW-0378">Hydrolase</keyword>
<dbReference type="GO" id="GO:0006310">
    <property type="term" value="P:DNA recombination"/>
    <property type="evidence" value="ECO:0007669"/>
    <property type="project" value="UniProtKB-KW"/>
</dbReference>
<evidence type="ECO:0000256" key="1">
    <source>
        <dbReference type="RuleBase" id="RU363044"/>
    </source>
</evidence>